<keyword evidence="14 17" id="KW-0676">Redox-active center</keyword>
<dbReference type="PANTHER" id="PTHR36701:SF1">
    <property type="entry name" value="EPOXYQUEUOSINE REDUCTASE QUEH"/>
    <property type="match status" value="1"/>
</dbReference>
<dbReference type="EC" id="1.17.99.6" evidence="4 17"/>
<dbReference type="HAMAP" id="MF_02089">
    <property type="entry name" value="QueH"/>
    <property type="match status" value="1"/>
</dbReference>
<evidence type="ECO:0000256" key="14">
    <source>
        <dbReference type="ARBA" id="ARBA00023284"/>
    </source>
</evidence>
<comment type="pathway">
    <text evidence="2 17">tRNA modification; tRNA-queuosine biosynthesis.</text>
</comment>
<evidence type="ECO:0000256" key="5">
    <source>
        <dbReference type="ARBA" id="ARBA00016895"/>
    </source>
</evidence>
<evidence type="ECO:0000256" key="13">
    <source>
        <dbReference type="ARBA" id="ARBA00023157"/>
    </source>
</evidence>
<keyword evidence="9 17" id="KW-0671">Queuosine biosynthesis</keyword>
<comment type="catalytic activity">
    <reaction evidence="16 17">
        <text>epoxyqueuosine(34) in tRNA + AH2 = queuosine(34) in tRNA + A + H2O</text>
        <dbReference type="Rhea" id="RHEA:32159"/>
        <dbReference type="Rhea" id="RHEA-COMP:18571"/>
        <dbReference type="Rhea" id="RHEA-COMP:18582"/>
        <dbReference type="ChEBI" id="CHEBI:13193"/>
        <dbReference type="ChEBI" id="CHEBI:15377"/>
        <dbReference type="ChEBI" id="CHEBI:17499"/>
        <dbReference type="ChEBI" id="CHEBI:194431"/>
        <dbReference type="ChEBI" id="CHEBI:194443"/>
        <dbReference type="EC" id="1.17.99.6"/>
    </reaction>
</comment>
<evidence type="ECO:0000256" key="12">
    <source>
        <dbReference type="ARBA" id="ARBA00023014"/>
    </source>
</evidence>
<dbReference type="EMBL" id="JAPOHA010000004">
    <property type="protein sequence ID" value="MCY1713704.1"/>
    <property type="molecule type" value="Genomic_DNA"/>
</dbReference>
<evidence type="ECO:0000256" key="4">
    <source>
        <dbReference type="ARBA" id="ARBA00012622"/>
    </source>
</evidence>
<evidence type="ECO:0000256" key="6">
    <source>
        <dbReference type="ARBA" id="ARBA00022485"/>
    </source>
</evidence>
<organism evidence="18 19">
    <name type="scientific">Caproiciproducens galactitolivorans</name>
    <dbReference type="NCBI Taxonomy" id="642589"/>
    <lineage>
        <taxon>Bacteria</taxon>
        <taxon>Bacillati</taxon>
        <taxon>Bacillota</taxon>
        <taxon>Clostridia</taxon>
        <taxon>Eubacteriales</taxon>
        <taxon>Acutalibacteraceae</taxon>
        <taxon>Caproiciproducens</taxon>
    </lineage>
</organism>
<proteinExistence type="inferred from homology"/>
<dbReference type="Proteomes" id="UP001082703">
    <property type="component" value="Unassembled WGS sequence"/>
</dbReference>
<feature type="binding site" evidence="17">
    <location>
        <position position="29"/>
    </location>
    <ligand>
        <name>[4Fe-4S] cluster</name>
        <dbReference type="ChEBI" id="CHEBI:49883"/>
    </ligand>
</feature>
<comment type="caution">
    <text evidence="18">The sequence shown here is derived from an EMBL/GenBank/DDBJ whole genome shotgun (WGS) entry which is preliminary data.</text>
</comment>
<accession>A0ABT4BS29</accession>
<comment type="function">
    <text evidence="1 17">Catalyzes the conversion of epoxyqueuosine (oQ) to queuosine (Q), which is a hypermodified base found in the wobble positions of tRNA(Asp), tRNA(Asn), tRNA(His) and tRNA(Tyr).</text>
</comment>
<evidence type="ECO:0000256" key="1">
    <source>
        <dbReference type="ARBA" id="ARBA00002268"/>
    </source>
</evidence>
<feature type="binding site" evidence="17">
    <location>
        <position position="111"/>
    </location>
    <ligand>
        <name>[4Fe-4S] cluster</name>
        <dbReference type="ChEBI" id="CHEBI:49883"/>
    </ligand>
</feature>
<name>A0ABT4BS29_9FIRM</name>
<evidence type="ECO:0000313" key="19">
    <source>
        <dbReference type="Proteomes" id="UP001082703"/>
    </source>
</evidence>
<evidence type="ECO:0000256" key="8">
    <source>
        <dbReference type="ARBA" id="ARBA00022723"/>
    </source>
</evidence>
<keyword evidence="8 17" id="KW-0479">Metal-binding</keyword>
<feature type="binding site" evidence="17">
    <location>
        <position position="30"/>
    </location>
    <ligand>
        <name>[4Fe-4S] cluster</name>
        <dbReference type="ChEBI" id="CHEBI:49883"/>
    </ligand>
</feature>
<keyword evidence="12 17" id="KW-0411">Iron-sulfur</keyword>
<evidence type="ECO:0000256" key="17">
    <source>
        <dbReference type="HAMAP-Rule" id="MF_02089"/>
    </source>
</evidence>
<comment type="similarity">
    <text evidence="3 17">Belongs to the QueH family.</text>
</comment>
<feature type="disulfide bond" description="Redox-active" evidence="17">
    <location>
        <begin position="193"/>
        <end position="195"/>
    </location>
</feature>
<evidence type="ECO:0000256" key="16">
    <source>
        <dbReference type="ARBA" id="ARBA00047415"/>
    </source>
</evidence>
<keyword evidence="10 17" id="KW-0560">Oxidoreductase</keyword>
<keyword evidence="11 17" id="KW-0408">Iron</keyword>
<evidence type="ECO:0000256" key="2">
    <source>
        <dbReference type="ARBA" id="ARBA00004691"/>
    </source>
</evidence>
<dbReference type="InterPro" id="IPR003828">
    <property type="entry name" value="QueH"/>
</dbReference>
<dbReference type="RefSeq" id="WP_268057726.1">
    <property type="nucleotide sequence ID" value="NZ_JAPOHA010000004.1"/>
</dbReference>
<dbReference type="PANTHER" id="PTHR36701">
    <property type="entry name" value="EPOXYQUEUOSINE REDUCTASE QUEH"/>
    <property type="match status" value="1"/>
</dbReference>
<evidence type="ECO:0000256" key="15">
    <source>
        <dbReference type="ARBA" id="ARBA00031446"/>
    </source>
</evidence>
<evidence type="ECO:0000256" key="11">
    <source>
        <dbReference type="ARBA" id="ARBA00023004"/>
    </source>
</evidence>
<evidence type="ECO:0000256" key="10">
    <source>
        <dbReference type="ARBA" id="ARBA00023002"/>
    </source>
</evidence>
<keyword evidence="19" id="KW-1185">Reference proteome</keyword>
<reference evidence="18 19" key="1">
    <citation type="submission" date="2022-11" db="EMBL/GenBank/DDBJ databases">
        <authorList>
            <person name="Caiyu Z."/>
        </authorList>
    </citation>
    <scope>NUCLEOTIDE SEQUENCE [LARGE SCALE GENOMIC DNA]</scope>
    <source>
        <strain evidence="18 19">YR-4</strain>
    </source>
</reference>
<protein>
    <recommendedName>
        <fullName evidence="5 17">Epoxyqueuosine reductase QueH</fullName>
        <ecNumber evidence="4 17">1.17.99.6</ecNumber>
    </recommendedName>
    <alternativeName>
        <fullName evidence="15 17">Queuosine biosynthesis protein QueH</fullName>
    </alternativeName>
</protein>
<evidence type="ECO:0000256" key="3">
    <source>
        <dbReference type="ARBA" id="ARBA00008207"/>
    </source>
</evidence>
<gene>
    <name evidence="17" type="primary">queH</name>
    <name evidence="18" type="ORF">OUY18_05475</name>
</gene>
<evidence type="ECO:0000256" key="7">
    <source>
        <dbReference type="ARBA" id="ARBA00022694"/>
    </source>
</evidence>
<keyword evidence="7 17" id="KW-0819">tRNA processing</keyword>
<keyword evidence="13 17" id="KW-1015">Disulfide bond</keyword>
<sequence>MGKVNYQKDLENLIDGLDGRAPTLLLHACCAPCSSYVLEYLSEYFQITLFYYNPNISPLDEYQKRVEEVKRLLSELPVKYPVRFQEGTYDAGRFFALAKGHEQEPEGGERCFSCYALRLEEAAQAAKAGGFDYFTTTLSISPYKNAEKLNEIGLALEKKYGVRYLTSDFKKRNGYKRSIELSAQYHLYRQDYCGCVFSKAERDRRLKVQNFSTEGGETVENRPT</sequence>
<evidence type="ECO:0000256" key="9">
    <source>
        <dbReference type="ARBA" id="ARBA00022785"/>
    </source>
</evidence>
<evidence type="ECO:0000313" key="18">
    <source>
        <dbReference type="EMBL" id="MCY1713704.1"/>
    </source>
</evidence>
<keyword evidence="6 17" id="KW-0004">4Fe-4S</keyword>
<feature type="binding site" evidence="17">
    <location>
        <position position="114"/>
    </location>
    <ligand>
        <name>[4Fe-4S] cluster</name>
        <dbReference type="ChEBI" id="CHEBI:49883"/>
    </ligand>
</feature>
<dbReference type="Pfam" id="PF02677">
    <property type="entry name" value="QueH"/>
    <property type="match status" value="1"/>
</dbReference>